<keyword evidence="11" id="KW-1185">Reference proteome</keyword>
<organism evidence="10 11">
    <name type="scientific">Chrysodeixis includens</name>
    <name type="common">Soybean looper</name>
    <name type="synonym">Pseudoplusia includens</name>
    <dbReference type="NCBI Taxonomy" id="689277"/>
    <lineage>
        <taxon>Eukaryota</taxon>
        <taxon>Metazoa</taxon>
        <taxon>Ecdysozoa</taxon>
        <taxon>Arthropoda</taxon>
        <taxon>Hexapoda</taxon>
        <taxon>Insecta</taxon>
        <taxon>Pterygota</taxon>
        <taxon>Neoptera</taxon>
        <taxon>Endopterygota</taxon>
        <taxon>Lepidoptera</taxon>
        <taxon>Glossata</taxon>
        <taxon>Ditrysia</taxon>
        <taxon>Noctuoidea</taxon>
        <taxon>Noctuidae</taxon>
        <taxon>Plusiinae</taxon>
        <taxon>Chrysodeixis</taxon>
    </lineage>
</organism>
<sequence length="795" mass="87998">MIKSDINTASSVLVHGGSGAFGQAVISIALAYDCKVFTTVSDTHKKRFLLKLFPKLKAEHIGYSRNASFKDMVKINTQGLGCRIVINTMGGKHKNASIDCVDSHGIFIDNSQIPELENFSYGMFHLTRERNYTTTDFQSMFKEENINDRIFLKNMITNGITSGVVRPLSRVSFAPREVSRAFRLLAASRHRGKVLLNMTDSSVQVQPRITATSEGSHLILCNEETLGLQLADRLVERGAKKLCIYVERQSLPYVQLKIRSWQRSGVRVVVLSDDVNEEVDVTALVSTATRLGPLEGVYVTVGNKTPGSYEGIVNSLDAVTRKLCAGVKYFAVLNVGGTTIGSNACLKRAQDKLPATLLALPELGDEAASYRSAVDAAERALRSAHPVLRATPLPATQTSLLQEIISIAKISIPSQPDNVLTLEDLGLESDKISSLLYLFRVKYNMYFEPEQISSMTIERINKLSKILAPTKRDHVEGLSNYFSYVDSDELLATTEFVFMPTRTCSAFMRDDEFDTTQSFLCLVPGIEGHYNKFQGLCERLKLTALVLQPGLDKPNESARETAERYAAALLKKTGLQKKFYLLGYENGVSVALEIAAILEDNGLTGIVYCVGYSPEGFTKSLEKELSKYETKEQLQDAVARHMSTLMAKGDTTGLDSALQGASTWSQKVDSCVRTLLGRVSHSAQYARALIETALVRIEKARTHVPSRRALRSQLVQLLPAVGADEARQYSLQHHSQQPIIVHELDVPLALATSDLRCPAIINSYLDTKILEDFETKNICNTYLLNSDSYMQLNEQ</sequence>
<keyword evidence="5" id="KW-0560">Oxidoreductase</keyword>
<evidence type="ECO:0000256" key="3">
    <source>
        <dbReference type="ARBA" id="ARBA00022832"/>
    </source>
</evidence>
<dbReference type="PANTHER" id="PTHR43775">
    <property type="entry name" value="FATTY ACID SYNTHASE"/>
    <property type="match status" value="1"/>
</dbReference>
<dbReference type="Gene3D" id="3.40.50.1820">
    <property type="entry name" value="alpha/beta hydrolase"/>
    <property type="match status" value="1"/>
</dbReference>
<keyword evidence="1" id="KW-0596">Phosphopantetheine</keyword>
<dbReference type="InterPro" id="IPR050091">
    <property type="entry name" value="PKS_NRPS_Biosynth_Enz"/>
</dbReference>
<dbReference type="PANTHER" id="PTHR43775:SF7">
    <property type="entry name" value="FATTY ACID SYNTHASE"/>
    <property type="match status" value="1"/>
</dbReference>
<dbReference type="SUPFAM" id="SSF51735">
    <property type="entry name" value="NAD(P)-binding Rossmann-fold domains"/>
    <property type="match status" value="1"/>
</dbReference>
<dbReference type="GO" id="GO:0004312">
    <property type="term" value="F:fatty acid synthase activity"/>
    <property type="evidence" value="ECO:0007669"/>
    <property type="project" value="TreeGrafter"/>
</dbReference>
<evidence type="ECO:0000313" key="11">
    <source>
        <dbReference type="Proteomes" id="UP001154114"/>
    </source>
</evidence>
<dbReference type="CDD" id="cd05195">
    <property type="entry name" value="enoyl_red"/>
    <property type="match status" value="1"/>
</dbReference>
<dbReference type="OrthoDB" id="329835at2759"/>
<keyword evidence="4" id="KW-0521">NADP</keyword>
<keyword evidence="6" id="KW-0443">Lipid metabolism</keyword>
<keyword evidence="2" id="KW-0444">Lipid biosynthesis</keyword>
<dbReference type="InterPro" id="IPR029058">
    <property type="entry name" value="AB_hydrolase_fold"/>
</dbReference>
<keyword evidence="3" id="KW-0276">Fatty acid metabolism</keyword>
<dbReference type="EMBL" id="LR824024">
    <property type="protein sequence ID" value="CAH0595451.1"/>
    <property type="molecule type" value="Genomic_DNA"/>
</dbReference>
<dbReference type="GO" id="GO:0006633">
    <property type="term" value="P:fatty acid biosynthetic process"/>
    <property type="evidence" value="ECO:0007669"/>
    <property type="project" value="UniProtKB-KW"/>
</dbReference>
<evidence type="ECO:0000256" key="5">
    <source>
        <dbReference type="ARBA" id="ARBA00023002"/>
    </source>
</evidence>
<dbReference type="Pfam" id="PF08659">
    <property type="entry name" value="KR"/>
    <property type="match status" value="1"/>
</dbReference>
<keyword evidence="7" id="KW-0275">Fatty acid biosynthesis</keyword>
<evidence type="ECO:0000256" key="1">
    <source>
        <dbReference type="ARBA" id="ARBA00022450"/>
    </source>
</evidence>
<evidence type="ECO:0000256" key="4">
    <source>
        <dbReference type="ARBA" id="ARBA00022857"/>
    </source>
</evidence>
<evidence type="ECO:0000256" key="7">
    <source>
        <dbReference type="ARBA" id="ARBA00023160"/>
    </source>
</evidence>
<evidence type="ECO:0000256" key="8">
    <source>
        <dbReference type="ARBA" id="ARBA00023268"/>
    </source>
</evidence>
<feature type="domain" description="Enoyl reductase (ER)" evidence="9">
    <location>
        <begin position="2"/>
        <end position="196"/>
    </location>
</feature>
<evidence type="ECO:0000256" key="6">
    <source>
        <dbReference type="ARBA" id="ARBA00023098"/>
    </source>
</evidence>
<dbReference type="InterPro" id="IPR013968">
    <property type="entry name" value="PKS_KR"/>
</dbReference>
<reference evidence="10" key="1">
    <citation type="submission" date="2021-12" db="EMBL/GenBank/DDBJ databases">
        <authorList>
            <person name="King R."/>
        </authorList>
    </citation>
    <scope>NUCLEOTIDE SEQUENCE</scope>
</reference>
<evidence type="ECO:0000256" key="2">
    <source>
        <dbReference type="ARBA" id="ARBA00022516"/>
    </source>
</evidence>
<dbReference type="SMART" id="SM00829">
    <property type="entry name" value="PKS_ER"/>
    <property type="match status" value="1"/>
</dbReference>
<keyword evidence="8" id="KW-0511">Multifunctional enzyme</keyword>
<protein>
    <recommendedName>
        <fullName evidence="9">Enoyl reductase (ER) domain-containing protein</fullName>
    </recommendedName>
</protein>
<name>A0A9P0FTH7_CHRIL</name>
<dbReference type="GO" id="GO:0016491">
    <property type="term" value="F:oxidoreductase activity"/>
    <property type="evidence" value="ECO:0007669"/>
    <property type="project" value="UniProtKB-KW"/>
</dbReference>
<accession>A0A9P0FTH7</accession>
<dbReference type="Gene3D" id="3.90.180.10">
    <property type="entry name" value="Medium-chain alcohol dehydrogenases, catalytic domain"/>
    <property type="match status" value="1"/>
</dbReference>
<evidence type="ECO:0000313" key="10">
    <source>
        <dbReference type="EMBL" id="CAH0595451.1"/>
    </source>
</evidence>
<dbReference type="Pfam" id="PF13602">
    <property type="entry name" value="ADH_zinc_N_2"/>
    <property type="match status" value="1"/>
</dbReference>
<dbReference type="InterPro" id="IPR036291">
    <property type="entry name" value="NAD(P)-bd_dom_sf"/>
</dbReference>
<dbReference type="Gene3D" id="3.40.50.720">
    <property type="entry name" value="NAD(P)-binding Rossmann-like Domain"/>
    <property type="match status" value="1"/>
</dbReference>
<evidence type="ECO:0000259" key="9">
    <source>
        <dbReference type="SMART" id="SM00829"/>
    </source>
</evidence>
<dbReference type="AlphaFoldDB" id="A0A9P0FTH7"/>
<proteinExistence type="predicted"/>
<dbReference type="SUPFAM" id="SSF53474">
    <property type="entry name" value="alpha/beta-Hydrolases"/>
    <property type="match status" value="1"/>
</dbReference>
<gene>
    <name evidence="10" type="ORF">CINC_LOCUS6824</name>
</gene>
<dbReference type="Proteomes" id="UP001154114">
    <property type="component" value="Chromosome 21"/>
</dbReference>
<dbReference type="InterPro" id="IPR020843">
    <property type="entry name" value="ER"/>
</dbReference>